<dbReference type="EMBL" id="BGPR01058100">
    <property type="protein sequence ID" value="GBO34309.1"/>
    <property type="molecule type" value="Genomic_DNA"/>
</dbReference>
<evidence type="ECO:0000313" key="2">
    <source>
        <dbReference type="EMBL" id="GBO34309.1"/>
    </source>
</evidence>
<name>A0A4Y2WAX9_ARAVE</name>
<accession>A0A4Y2WAX9</accession>
<evidence type="ECO:0000313" key="1">
    <source>
        <dbReference type="EMBL" id="GBO34293.1"/>
    </source>
</evidence>
<protein>
    <recommendedName>
        <fullName evidence="4">DUF4817 domain-containing protein</fullName>
    </recommendedName>
</protein>
<keyword evidence="3" id="KW-1185">Reference proteome</keyword>
<gene>
    <name evidence="2" type="ORF">AVEN_69026_1</name>
    <name evidence="1" type="ORF">AVEN_87225_1</name>
</gene>
<comment type="caution">
    <text evidence="2">The sequence shown here is derived from an EMBL/GenBank/DDBJ whole genome shotgun (WGS) entry which is preliminary data.</text>
</comment>
<reference evidence="2 3" key="1">
    <citation type="journal article" date="2019" name="Sci. Rep.">
        <title>Orb-weaving spider Araneus ventricosus genome elucidates the spidroin gene catalogue.</title>
        <authorList>
            <person name="Kono N."/>
            <person name="Nakamura H."/>
            <person name="Ohtoshi R."/>
            <person name="Moran D.A.P."/>
            <person name="Shinohara A."/>
            <person name="Yoshida Y."/>
            <person name="Fujiwara M."/>
            <person name="Mori M."/>
            <person name="Tomita M."/>
            <person name="Arakawa K."/>
        </authorList>
    </citation>
    <scope>NUCLEOTIDE SEQUENCE [LARGE SCALE GENOMIC DNA]</scope>
</reference>
<dbReference type="EMBL" id="BGPR01058091">
    <property type="protein sequence ID" value="GBO34293.1"/>
    <property type="molecule type" value="Genomic_DNA"/>
</dbReference>
<evidence type="ECO:0008006" key="4">
    <source>
        <dbReference type="Google" id="ProtNLM"/>
    </source>
</evidence>
<dbReference type="Proteomes" id="UP000499080">
    <property type="component" value="Unassembled WGS sequence"/>
</dbReference>
<sequence length="101" mass="11426">MFNFVCEGRHSVSLLIAVAFQSASSSCISSVSSLERRIFAYSCFVGNSKLIITYQHEFRRRFKIRRNDSVHGVVFIQKAYRKAKPPANPGKVSAPESVEKR</sequence>
<dbReference type="AlphaFoldDB" id="A0A4Y2WAX9"/>
<organism evidence="2 3">
    <name type="scientific">Araneus ventricosus</name>
    <name type="common">Orbweaver spider</name>
    <name type="synonym">Epeira ventricosa</name>
    <dbReference type="NCBI Taxonomy" id="182803"/>
    <lineage>
        <taxon>Eukaryota</taxon>
        <taxon>Metazoa</taxon>
        <taxon>Ecdysozoa</taxon>
        <taxon>Arthropoda</taxon>
        <taxon>Chelicerata</taxon>
        <taxon>Arachnida</taxon>
        <taxon>Araneae</taxon>
        <taxon>Araneomorphae</taxon>
        <taxon>Entelegynae</taxon>
        <taxon>Araneoidea</taxon>
        <taxon>Araneidae</taxon>
        <taxon>Araneus</taxon>
    </lineage>
</organism>
<proteinExistence type="predicted"/>
<evidence type="ECO:0000313" key="3">
    <source>
        <dbReference type="Proteomes" id="UP000499080"/>
    </source>
</evidence>